<dbReference type="EMBL" id="CAADFW010000057">
    <property type="protein sequence ID" value="VFK61312.1"/>
    <property type="molecule type" value="Genomic_DNA"/>
</dbReference>
<dbReference type="EMBL" id="CAADFS010000057">
    <property type="protein sequence ID" value="VFK48067.1"/>
    <property type="molecule type" value="Genomic_DNA"/>
</dbReference>
<protein>
    <submittedName>
        <fullName evidence="2">Uncharacterized protein</fullName>
    </submittedName>
</protein>
<name>A0A450Z2S9_9GAMM</name>
<evidence type="ECO:0000313" key="3">
    <source>
        <dbReference type="EMBL" id="VFK61312.1"/>
    </source>
</evidence>
<gene>
    <name evidence="2" type="ORF">BECKTC1821D_GA0114238_10578</name>
    <name evidence="1" type="ORF">BECKTC1821E_GA0114239_10598</name>
    <name evidence="3" type="ORF">BECKTC1821F_GA0114240_10578</name>
</gene>
<evidence type="ECO:0000313" key="2">
    <source>
        <dbReference type="EMBL" id="VFK48067.1"/>
    </source>
</evidence>
<sequence length="89" mass="10171">MACPLQYPICPPPSARPNPLITRSLINTDHPNKKLINIYTLIMIRICNRSIQNFLDNSSSLLLAKRKQIYSPLYPQTSNLISNQSSFLR</sequence>
<organism evidence="2">
    <name type="scientific">Candidatus Kentrum sp. TC</name>
    <dbReference type="NCBI Taxonomy" id="2126339"/>
    <lineage>
        <taxon>Bacteria</taxon>
        <taxon>Pseudomonadati</taxon>
        <taxon>Pseudomonadota</taxon>
        <taxon>Gammaproteobacteria</taxon>
        <taxon>Candidatus Kentrum</taxon>
    </lineage>
</organism>
<evidence type="ECO:0000313" key="1">
    <source>
        <dbReference type="EMBL" id="VFK46075.1"/>
    </source>
</evidence>
<dbReference type="AlphaFoldDB" id="A0A450Z2S9"/>
<proteinExistence type="predicted"/>
<reference evidence="2" key="1">
    <citation type="submission" date="2019-02" db="EMBL/GenBank/DDBJ databases">
        <authorList>
            <person name="Gruber-Vodicka R. H."/>
            <person name="Seah K. B. B."/>
        </authorList>
    </citation>
    <scope>NUCLEOTIDE SEQUENCE</scope>
    <source>
        <strain evidence="2">BECK_BZ123</strain>
        <strain evidence="1">BECK_BZ125</strain>
        <strain evidence="3">BECK_BZ126</strain>
    </source>
</reference>
<dbReference type="EMBL" id="CAADFT010000059">
    <property type="protein sequence ID" value="VFK46075.1"/>
    <property type="molecule type" value="Genomic_DNA"/>
</dbReference>
<accession>A0A450Z2S9</accession>